<accession>A0A914KJA7</accession>
<dbReference type="Proteomes" id="UP000887563">
    <property type="component" value="Unplaced"/>
</dbReference>
<evidence type="ECO:0000313" key="1">
    <source>
        <dbReference type="Proteomes" id="UP000887563"/>
    </source>
</evidence>
<evidence type="ECO:0000313" key="2">
    <source>
        <dbReference type="WBParaSite" id="Minc3s00023g01466"/>
    </source>
</evidence>
<dbReference type="WBParaSite" id="Minc3s00023g01466">
    <property type="protein sequence ID" value="Minc3s00023g01466"/>
    <property type="gene ID" value="Minc3s00023g01466"/>
</dbReference>
<keyword evidence="1" id="KW-1185">Reference proteome</keyword>
<reference evidence="2" key="1">
    <citation type="submission" date="2022-11" db="UniProtKB">
        <authorList>
            <consortium name="WormBaseParasite"/>
        </authorList>
    </citation>
    <scope>IDENTIFICATION</scope>
</reference>
<name>A0A914KJA7_MELIC</name>
<sequence>MIKKSVGTKIETKINLGLFLIGQVVCKHKSEWVVLLSNFPLSTPPGIISTCLLLHYLSDPPFLSSF</sequence>
<protein>
    <submittedName>
        <fullName evidence="2">Ovule protein</fullName>
    </submittedName>
</protein>
<dbReference type="AlphaFoldDB" id="A0A914KJA7"/>
<organism evidence="1 2">
    <name type="scientific">Meloidogyne incognita</name>
    <name type="common">Southern root-knot nematode worm</name>
    <name type="synonym">Oxyuris incognita</name>
    <dbReference type="NCBI Taxonomy" id="6306"/>
    <lineage>
        <taxon>Eukaryota</taxon>
        <taxon>Metazoa</taxon>
        <taxon>Ecdysozoa</taxon>
        <taxon>Nematoda</taxon>
        <taxon>Chromadorea</taxon>
        <taxon>Rhabditida</taxon>
        <taxon>Tylenchina</taxon>
        <taxon>Tylenchomorpha</taxon>
        <taxon>Tylenchoidea</taxon>
        <taxon>Meloidogynidae</taxon>
        <taxon>Meloidogyninae</taxon>
        <taxon>Meloidogyne</taxon>
        <taxon>Meloidogyne incognita group</taxon>
    </lineage>
</organism>
<proteinExistence type="predicted"/>